<dbReference type="Proteomes" id="UP000827976">
    <property type="component" value="Chromosome 5"/>
</dbReference>
<gene>
    <name evidence="1" type="ORF">IHE45_05G079600</name>
</gene>
<comment type="caution">
    <text evidence="1">The sequence shown here is derived from an EMBL/GenBank/DDBJ whole genome shotgun (WGS) entry which is preliminary data.</text>
</comment>
<name>A0ACB7W351_DIOAL</name>
<proteinExistence type="predicted"/>
<reference evidence="2" key="1">
    <citation type="journal article" date="2022" name="Nat. Commun.">
        <title>Chromosome evolution and the genetic basis of agronomically important traits in greater yam.</title>
        <authorList>
            <person name="Bredeson J.V."/>
            <person name="Lyons J.B."/>
            <person name="Oniyinde I.O."/>
            <person name="Okereke N.R."/>
            <person name="Kolade O."/>
            <person name="Nnabue I."/>
            <person name="Nwadili C.O."/>
            <person name="Hribova E."/>
            <person name="Parker M."/>
            <person name="Nwogha J."/>
            <person name="Shu S."/>
            <person name="Carlson J."/>
            <person name="Kariba R."/>
            <person name="Muthemba S."/>
            <person name="Knop K."/>
            <person name="Barton G.J."/>
            <person name="Sherwood A.V."/>
            <person name="Lopez-Montes A."/>
            <person name="Asiedu R."/>
            <person name="Jamnadass R."/>
            <person name="Muchugi A."/>
            <person name="Goodstein D."/>
            <person name="Egesi C.N."/>
            <person name="Featherston J."/>
            <person name="Asfaw A."/>
            <person name="Simpson G.G."/>
            <person name="Dolezel J."/>
            <person name="Hendre P.S."/>
            <person name="Van Deynze A."/>
            <person name="Kumar P.L."/>
            <person name="Obidiegwu J.E."/>
            <person name="Bhattacharjee R."/>
            <person name="Rokhsar D.S."/>
        </authorList>
    </citation>
    <scope>NUCLEOTIDE SEQUENCE [LARGE SCALE GENOMIC DNA]</scope>
    <source>
        <strain evidence="2">cv. TDa95/00328</strain>
    </source>
</reference>
<dbReference type="EC" id="3.4.21.25" evidence="1"/>
<keyword evidence="2" id="KW-1185">Reference proteome</keyword>
<organism evidence="1 2">
    <name type="scientific">Dioscorea alata</name>
    <name type="common">Purple yam</name>
    <dbReference type="NCBI Taxonomy" id="55571"/>
    <lineage>
        <taxon>Eukaryota</taxon>
        <taxon>Viridiplantae</taxon>
        <taxon>Streptophyta</taxon>
        <taxon>Embryophyta</taxon>
        <taxon>Tracheophyta</taxon>
        <taxon>Spermatophyta</taxon>
        <taxon>Magnoliopsida</taxon>
        <taxon>Liliopsida</taxon>
        <taxon>Dioscoreales</taxon>
        <taxon>Dioscoreaceae</taxon>
        <taxon>Dioscorea</taxon>
    </lineage>
</organism>
<evidence type="ECO:0000313" key="1">
    <source>
        <dbReference type="EMBL" id="KAH7681789.1"/>
    </source>
</evidence>
<protein>
    <submittedName>
        <fullName evidence="1">Peptidase S8 subtilisin-related protein</fullName>
        <ecNumber evidence="1">3.4.21.25</ecNumber>
    </submittedName>
</protein>
<dbReference type="EMBL" id="CM037015">
    <property type="protein sequence ID" value="KAH7681789.1"/>
    <property type="molecule type" value="Genomic_DNA"/>
</dbReference>
<keyword evidence="1" id="KW-0378">Hydrolase</keyword>
<evidence type="ECO:0000313" key="2">
    <source>
        <dbReference type="Proteomes" id="UP000827976"/>
    </source>
</evidence>
<sequence>MKCSTSILVLLFIFLFVTSVHASQTSDTKLRSVAGQNSDSNEILTYIIHLTKPEGKTLLGYKELESWHKSFLPNMTLDSGEPRLVYSYFEVMTGFAARLTTDEVEAMQHMDGFLHAELNVQRELETTYTPQYLGLSDTSTGIWSTESNMGEGIIIGVIDSGIPPNHSSFSDNQMPAKPVNWNGICNFTNFSCNNKIIGGATFANGIKMNSPPVDTGGHGTHVASIAAGNFVKNAMVVGKFNYTASGMAPRAHLAIYKTNFTRADSLKSYDQAMTDGVNIINYSISADPTDNFYNDEAALSGYKATEKGISVSVSAGNRGNPKSLSHSAPWLTVVGASWPDRRLAAAVRLGNSDEFIGETGFYQPTQFNSSIFRPIVYPGANNKRETLGCWNGSLNNIDVKDKIVLCWAGNDNIGKGRVVLAAGGAAMILMGPIKNTRNDKHVLPVLHVNSNDANKILNYYNSPGGSPPNARIVFKGQVSGRRPAPTIAPTSSRGPSQTNGGILKPDVIAPGYEILAASIVRGGPFNNYFKFESGTSMASPHVAGVMALIKKKHPTWSQAAIQSAIITTADDVDLAGNRFVDMKNWKPSNIFARGAGHINPPKAMDPGLVYDRNFSDYIGYMCGLKYKPSLIQLITGRRVNCTTVMNIKASQLNYPSIMVTLSSNSPNETIMRTVTNVGKANSVYTPKIVHPANASLILSTNRLQFSAINQQLSFNVTITIVPPAPVKGTISEGKLEWVSISNSHVVRSPIAIVFD</sequence>
<accession>A0ACB7W351</accession>